<protein>
    <submittedName>
        <fullName evidence="1">Uncharacterized protein</fullName>
    </submittedName>
</protein>
<sequence>MSLRYTSDNTKDELKKYPELFIKNNSFYIKVKPWHEGDVEACRLIMNPQNGGDELCGENNVTTASHELMCISHLALLENEPTRVTKV</sequence>
<organism evidence="1 2">
    <name type="scientific">Kwoniella dendrophila CBS 6074</name>
    <dbReference type="NCBI Taxonomy" id="1295534"/>
    <lineage>
        <taxon>Eukaryota</taxon>
        <taxon>Fungi</taxon>
        <taxon>Dikarya</taxon>
        <taxon>Basidiomycota</taxon>
        <taxon>Agaricomycotina</taxon>
        <taxon>Tremellomycetes</taxon>
        <taxon>Tremellales</taxon>
        <taxon>Cryptococcaceae</taxon>
        <taxon>Kwoniella</taxon>
    </lineage>
</organism>
<reference evidence="1 2" key="1">
    <citation type="submission" date="2024-01" db="EMBL/GenBank/DDBJ databases">
        <title>Comparative genomics of Cryptococcus and Kwoniella reveals pathogenesis evolution and contrasting modes of karyotype evolution via chromosome fusion or intercentromeric recombination.</title>
        <authorList>
            <person name="Coelho M.A."/>
            <person name="David-Palma M."/>
            <person name="Shea T."/>
            <person name="Bowers K."/>
            <person name="McGinley-Smith S."/>
            <person name="Mohammad A.W."/>
            <person name="Gnirke A."/>
            <person name="Yurkov A.M."/>
            <person name="Nowrousian M."/>
            <person name="Sun S."/>
            <person name="Cuomo C.A."/>
            <person name="Heitman J."/>
        </authorList>
    </citation>
    <scope>NUCLEOTIDE SEQUENCE [LARGE SCALE GENOMIC DNA]</scope>
    <source>
        <strain evidence="1 2">CBS 6074</strain>
    </source>
</reference>
<gene>
    <name evidence="1" type="ORF">L201_002538</name>
</gene>
<dbReference type="AlphaFoldDB" id="A0AAX4JRX7"/>
<evidence type="ECO:0000313" key="2">
    <source>
        <dbReference type="Proteomes" id="UP001355207"/>
    </source>
</evidence>
<proteinExistence type="predicted"/>
<name>A0AAX4JRX7_9TREE</name>
<dbReference type="RefSeq" id="XP_066074411.1">
    <property type="nucleotide sequence ID" value="XM_066218314.1"/>
</dbReference>
<evidence type="ECO:0000313" key="1">
    <source>
        <dbReference type="EMBL" id="WWC87648.1"/>
    </source>
</evidence>
<dbReference type="Proteomes" id="UP001355207">
    <property type="component" value="Chromosome 3"/>
</dbReference>
<dbReference type="EMBL" id="CP144100">
    <property type="protein sequence ID" value="WWC87648.1"/>
    <property type="molecule type" value="Genomic_DNA"/>
</dbReference>
<keyword evidence="2" id="KW-1185">Reference proteome</keyword>
<accession>A0AAX4JRX7</accession>
<dbReference type="GeneID" id="91093210"/>